<evidence type="ECO:0000256" key="11">
    <source>
        <dbReference type="ARBA" id="ARBA00023303"/>
    </source>
</evidence>
<evidence type="ECO:0000256" key="2">
    <source>
        <dbReference type="ARBA" id="ARBA00007193"/>
    </source>
</evidence>
<protein>
    <submittedName>
        <fullName evidence="14">Uncharacterized protein</fullName>
    </submittedName>
</protein>
<evidence type="ECO:0000256" key="13">
    <source>
        <dbReference type="SAM" id="Phobius"/>
    </source>
</evidence>
<proteinExistence type="inferred from homology"/>
<dbReference type="Proteomes" id="UP001516400">
    <property type="component" value="Unassembled WGS sequence"/>
</dbReference>
<dbReference type="AlphaFoldDB" id="A0ABD2NQ77"/>
<dbReference type="EMBL" id="JABFTP020000144">
    <property type="protein sequence ID" value="KAL3280876.1"/>
    <property type="molecule type" value="Genomic_DNA"/>
</dbReference>
<dbReference type="GO" id="GO:0005272">
    <property type="term" value="F:sodium channel activity"/>
    <property type="evidence" value="ECO:0007669"/>
    <property type="project" value="UniProtKB-KW"/>
</dbReference>
<evidence type="ECO:0000256" key="9">
    <source>
        <dbReference type="ARBA" id="ARBA00023136"/>
    </source>
</evidence>
<comment type="subcellular location">
    <subcellularLocation>
        <location evidence="1">Membrane</location>
        <topology evidence="1">Multi-pass membrane protein</topology>
    </subcellularLocation>
</comment>
<dbReference type="Gene3D" id="2.60.470.10">
    <property type="entry name" value="Acid-sensing ion channels like domains"/>
    <property type="match status" value="1"/>
</dbReference>
<evidence type="ECO:0000256" key="1">
    <source>
        <dbReference type="ARBA" id="ARBA00004141"/>
    </source>
</evidence>
<keyword evidence="15" id="KW-1185">Reference proteome</keyword>
<organism evidence="14 15">
    <name type="scientific">Cryptolaemus montrouzieri</name>
    <dbReference type="NCBI Taxonomy" id="559131"/>
    <lineage>
        <taxon>Eukaryota</taxon>
        <taxon>Metazoa</taxon>
        <taxon>Ecdysozoa</taxon>
        <taxon>Arthropoda</taxon>
        <taxon>Hexapoda</taxon>
        <taxon>Insecta</taxon>
        <taxon>Pterygota</taxon>
        <taxon>Neoptera</taxon>
        <taxon>Endopterygota</taxon>
        <taxon>Coleoptera</taxon>
        <taxon>Polyphaga</taxon>
        <taxon>Cucujiformia</taxon>
        <taxon>Coccinelloidea</taxon>
        <taxon>Coccinellidae</taxon>
        <taxon>Scymninae</taxon>
        <taxon>Scymnini</taxon>
        <taxon>Cryptolaemus</taxon>
    </lineage>
</organism>
<keyword evidence="3 12" id="KW-0813">Transport</keyword>
<comment type="similarity">
    <text evidence="2 12">Belongs to the amiloride-sensitive sodium channel (TC 1.A.6) family.</text>
</comment>
<keyword evidence="11 12" id="KW-0407">Ion channel</keyword>
<evidence type="ECO:0000256" key="6">
    <source>
        <dbReference type="ARBA" id="ARBA00022989"/>
    </source>
</evidence>
<keyword evidence="7" id="KW-0915">Sodium</keyword>
<name>A0ABD2NQ77_9CUCU</name>
<keyword evidence="6 13" id="KW-1133">Transmembrane helix</keyword>
<keyword evidence="8 12" id="KW-0406">Ion transport</keyword>
<feature type="transmembrane region" description="Helical" evidence="13">
    <location>
        <begin position="30"/>
        <end position="48"/>
    </location>
</feature>
<dbReference type="InterPro" id="IPR001873">
    <property type="entry name" value="ENaC"/>
</dbReference>
<evidence type="ECO:0000313" key="14">
    <source>
        <dbReference type="EMBL" id="KAL3280876.1"/>
    </source>
</evidence>
<accession>A0ABD2NQ77</accession>
<gene>
    <name evidence="14" type="ORF">HHI36_004104</name>
</gene>
<dbReference type="Pfam" id="PF00858">
    <property type="entry name" value="ASC"/>
    <property type="match status" value="1"/>
</dbReference>
<evidence type="ECO:0000313" key="15">
    <source>
        <dbReference type="Proteomes" id="UP001516400"/>
    </source>
</evidence>
<keyword evidence="4 12" id="KW-0894">Sodium channel</keyword>
<evidence type="ECO:0000256" key="3">
    <source>
        <dbReference type="ARBA" id="ARBA00022448"/>
    </source>
</evidence>
<sequence>MKLIKQFCSKTGLHGYKFIFLPKRILLERVIWMVLTSTFLIVAVLELYDSGKKLSASSTKTVTTSINYPIWNFPFPAVTICNFNKISKEKALEKANQLRHKLDYTVPYIANLFALLSLLYYDNHNEGTTSDKSYLELLQILDYNEVDLNDFLRELSPSCNNIIKNCKWKGEEIKCDKLFEKIITSEGHCCSFNYFAPKNHTFKGSFSRKTRVKPRHVSACGYATALEVLLGPDSTDYAASDTLAFGNKVSS</sequence>
<keyword evidence="10 12" id="KW-0739">Sodium transport</keyword>
<comment type="caution">
    <text evidence="14">The sequence shown here is derived from an EMBL/GenBank/DDBJ whole genome shotgun (WGS) entry which is preliminary data.</text>
</comment>
<evidence type="ECO:0000256" key="10">
    <source>
        <dbReference type="ARBA" id="ARBA00023201"/>
    </source>
</evidence>
<dbReference type="PANTHER" id="PTHR11690:SF237">
    <property type="entry name" value="PICKPOCKET 16-RELATED"/>
    <property type="match status" value="1"/>
</dbReference>
<evidence type="ECO:0000256" key="8">
    <source>
        <dbReference type="ARBA" id="ARBA00023065"/>
    </source>
</evidence>
<keyword evidence="5 12" id="KW-0812">Transmembrane</keyword>
<evidence type="ECO:0000256" key="7">
    <source>
        <dbReference type="ARBA" id="ARBA00023053"/>
    </source>
</evidence>
<reference evidence="14 15" key="1">
    <citation type="journal article" date="2021" name="BMC Biol.">
        <title>Horizontally acquired antibacterial genes associated with adaptive radiation of ladybird beetles.</title>
        <authorList>
            <person name="Li H.S."/>
            <person name="Tang X.F."/>
            <person name="Huang Y.H."/>
            <person name="Xu Z.Y."/>
            <person name="Chen M.L."/>
            <person name="Du X.Y."/>
            <person name="Qiu B.Y."/>
            <person name="Chen P.T."/>
            <person name="Zhang W."/>
            <person name="Slipinski A."/>
            <person name="Escalona H.E."/>
            <person name="Waterhouse R.M."/>
            <person name="Zwick A."/>
            <person name="Pang H."/>
        </authorList>
    </citation>
    <scope>NUCLEOTIDE SEQUENCE [LARGE SCALE GENOMIC DNA]</scope>
    <source>
        <strain evidence="14">SYSU2018</strain>
    </source>
</reference>
<evidence type="ECO:0000256" key="5">
    <source>
        <dbReference type="ARBA" id="ARBA00022692"/>
    </source>
</evidence>
<feature type="transmembrane region" description="Helical" evidence="13">
    <location>
        <begin position="104"/>
        <end position="121"/>
    </location>
</feature>
<evidence type="ECO:0000256" key="12">
    <source>
        <dbReference type="RuleBase" id="RU000679"/>
    </source>
</evidence>
<keyword evidence="9 13" id="KW-0472">Membrane</keyword>
<evidence type="ECO:0000256" key="4">
    <source>
        <dbReference type="ARBA" id="ARBA00022461"/>
    </source>
</evidence>
<dbReference type="GO" id="GO:0016020">
    <property type="term" value="C:membrane"/>
    <property type="evidence" value="ECO:0007669"/>
    <property type="project" value="UniProtKB-SubCell"/>
</dbReference>
<dbReference type="PANTHER" id="PTHR11690">
    <property type="entry name" value="AMILORIDE-SENSITIVE SODIUM CHANNEL-RELATED"/>
    <property type="match status" value="1"/>
</dbReference>